<accession>A0A483BDE2</accession>
<comment type="caution">
    <text evidence="1">The sequence shown here is derived from an EMBL/GenBank/DDBJ whole genome shotgun (WGS) entry which is preliminary data.</text>
</comment>
<dbReference type="Proteomes" id="UP000181728">
    <property type="component" value="Unassembled WGS sequence"/>
</dbReference>
<protein>
    <submittedName>
        <fullName evidence="1">Uncharacterized protein</fullName>
    </submittedName>
</protein>
<dbReference type="AlphaFoldDB" id="A0A483BDE2"/>
<dbReference type="GeneID" id="75066306"/>
<name>A0A483BDE2_OENOE</name>
<organism evidence="1 2">
    <name type="scientific">Oenococcus oeni</name>
    <name type="common">Leuconostoc oenos</name>
    <dbReference type="NCBI Taxonomy" id="1247"/>
    <lineage>
        <taxon>Bacteria</taxon>
        <taxon>Bacillati</taxon>
        <taxon>Bacillota</taxon>
        <taxon>Bacilli</taxon>
        <taxon>Lactobacillales</taxon>
        <taxon>Lactobacillaceae</taxon>
        <taxon>Oenococcus</taxon>
    </lineage>
</organism>
<proteinExistence type="predicted"/>
<evidence type="ECO:0000313" key="1">
    <source>
        <dbReference type="EMBL" id="OIM20826.1"/>
    </source>
</evidence>
<reference evidence="1 2" key="1">
    <citation type="journal article" date="2016" name="BMC Genomics">
        <title>Consensus pan-genome assembly of the specialised wine bacterium Oenococcus oeni.</title>
        <authorList>
            <person name="Sternes P.R."/>
            <person name="Borneman A.R."/>
        </authorList>
    </citation>
    <scope>NUCLEOTIDE SEQUENCE [LARGE SCALE GENOMIC DNA]</scope>
    <source>
        <strain evidence="1 2">AWRIB661</strain>
    </source>
</reference>
<sequence length="75" mass="8900">MIWGKKISYSDFFHQSLIDAVSRLQDDYDACLQTERNLQSGHVNQRFIHSRTMLAKDKQAYLMRQVRLKDVGIRK</sequence>
<gene>
    <name evidence="1" type="ORF">ATX59_06900</name>
</gene>
<evidence type="ECO:0000313" key="2">
    <source>
        <dbReference type="Proteomes" id="UP000181728"/>
    </source>
</evidence>
<dbReference type="EMBL" id="MLOK01000047">
    <property type="protein sequence ID" value="OIM20826.1"/>
    <property type="molecule type" value="Genomic_DNA"/>
</dbReference>
<dbReference type="RefSeq" id="WP_002820790.1">
    <property type="nucleotide sequence ID" value="NZ_CP027431.1"/>
</dbReference>